<evidence type="ECO:0000313" key="4">
    <source>
        <dbReference type="Proteomes" id="UP000186817"/>
    </source>
</evidence>
<keyword evidence="2" id="KW-0812">Transmembrane</keyword>
<dbReference type="Proteomes" id="UP000186817">
    <property type="component" value="Unassembled WGS sequence"/>
</dbReference>
<protein>
    <submittedName>
        <fullName evidence="3">Uncharacterized protein</fullName>
    </submittedName>
</protein>
<dbReference type="AlphaFoldDB" id="A0A1Q9E7P3"/>
<dbReference type="OrthoDB" id="435777at2759"/>
<gene>
    <name evidence="3" type="ORF">AK812_SmicGene13607</name>
</gene>
<evidence type="ECO:0000313" key="3">
    <source>
        <dbReference type="EMBL" id="OLQ03432.1"/>
    </source>
</evidence>
<feature type="transmembrane region" description="Helical" evidence="2">
    <location>
        <begin position="293"/>
        <end position="316"/>
    </location>
</feature>
<keyword evidence="4" id="KW-1185">Reference proteome</keyword>
<reference evidence="3 4" key="1">
    <citation type="submission" date="2016-02" db="EMBL/GenBank/DDBJ databases">
        <title>Genome analysis of coral dinoflagellate symbionts highlights evolutionary adaptations to a symbiotic lifestyle.</title>
        <authorList>
            <person name="Aranda M."/>
            <person name="Li Y."/>
            <person name="Liew Y.J."/>
            <person name="Baumgarten S."/>
            <person name="Simakov O."/>
            <person name="Wilson M."/>
            <person name="Piel J."/>
            <person name="Ashoor H."/>
            <person name="Bougouffa S."/>
            <person name="Bajic V.B."/>
            <person name="Ryu T."/>
            <person name="Ravasi T."/>
            <person name="Bayer T."/>
            <person name="Micklem G."/>
            <person name="Kim H."/>
            <person name="Bhak J."/>
            <person name="Lajeunesse T.C."/>
            <person name="Voolstra C.R."/>
        </authorList>
    </citation>
    <scope>NUCLEOTIDE SEQUENCE [LARGE SCALE GENOMIC DNA]</scope>
    <source>
        <strain evidence="3 4">CCMP2467</strain>
    </source>
</reference>
<comment type="caution">
    <text evidence="3">The sequence shown here is derived from an EMBL/GenBank/DDBJ whole genome shotgun (WGS) entry which is preliminary data.</text>
</comment>
<evidence type="ECO:0000256" key="2">
    <source>
        <dbReference type="SAM" id="Phobius"/>
    </source>
</evidence>
<dbReference type="EMBL" id="LSRX01000236">
    <property type="protein sequence ID" value="OLQ03432.1"/>
    <property type="molecule type" value="Genomic_DNA"/>
</dbReference>
<dbReference type="Pfam" id="PF18143">
    <property type="entry name" value="HAD_SAK_2"/>
    <property type="match status" value="1"/>
</dbReference>
<feature type="compositionally biased region" description="Low complexity" evidence="1">
    <location>
        <begin position="625"/>
        <end position="639"/>
    </location>
</feature>
<feature type="region of interest" description="Disordered" evidence="1">
    <location>
        <begin position="420"/>
        <end position="458"/>
    </location>
</feature>
<name>A0A1Q9E7P3_SYMMI</name>
<feature type="region of interest" description="Disordered" evidence="1">
    <location>
        <begin position="614"/>
        <end position="640"/>
    </location>
</feature>
<feature type="transmembrane region" description="Helical" evidence="2">
    <location>
        <begin position="369"/>
        <end position="387"/>
    </location>
</feature>
<sequence>MRQETHCQVQDLIARETWLWGKGRDSCGPMKSTSTMSDHGNSSGRSNFRCIFEKLNQLLAPPLQLEDAELGKARRHEERAAAVARDAVSTSFMYAIFGTEIDRDHAKKVFSSDSEVPLYMGRHPIRQDPAGGGSEPESVLWKNFQCDIKVVPYKVMASIAGIAVSILFWGVFFYFPFAVYEAWSYSALGQPTDFASETTFSLLVVVGNQLLYLLCDKASKHIGFRFASQELAAYTGLYTMALLSNMFIDMWILWYTTTTATENLGLEVTWRSFLLNQEERVSFPLRAKLGERLYAYNFPSCFLLPFLCEALFTVILPYHVYSKLVGSQPISQRGADACLLPITFDMARYADVVLNMTQATVSLFFSPGYVWPTFIFLFFSHLFVYAWDHYRVLRHVRQFRFSSYRTEKWSNYSRRSAGRARETAMPSIAIGARGEEEEEDPENEEDEDLPPSPPKNPPHLRVLFVDIEGVLAPRPDPRLLTVQASQCVFLRRLLQRTGAHLVLTTAWRKHGAYVIEVLSNFGVFEGISRPEVDCTPFNADASRRDLEILQWLNSHRGEVASWAVLDTRDLLGFASAPRLQGHVVQVDGEKGLQPEHLDAVAAILGELPDLGSCPVPPAVPPAPAAPSSTPSTSASASSPFSHIPMDEGLVSKMQGALALLSMLPEEGSAFRPPQRSKELRCAPDTEFDAISLQAKHKFS</sequence>
<keyword evidence="2" id="KW-0472">Membrane</keyword>
<accession>A0A1Q9E7P3</accession>
<proteinExistence type="predicted"/>
<feature type="transmembrane region" description="Helical" evidence="2">
    <location>
        <begin position="155"/>
        <end position="178"/>
    </location>
</feature>
<feature type="compositionally biased region" description="Acidic residues" evidence="1">
    <location>
        <begin position="435"/>
        <end position="449"/>
    </location>
</feature>
<keyword evidence="2" id="KW-1133">Transmembrane helix</keyword>
<feature type="compositionally biased region" description="Pro residues" evidence="1">
    <location>
        <begin position="614"/>
        <end position="624"/>
    </location>
</feature>
<evidence type="ECO:0000256" key="1">
    <source>
        <dbReference type="SAM" id="MobiDB-lite"/>
    </source>
</evidence>
<organism evidence="3 4">
    <name type="scientific">Symbiodinium microadriaticum</name>
    <name type="common">Dinoflagellate</name>
    <name type="synonym">Zooxanthella microadriatica</name>
    <dbReference type="NCBI Taxonomy" id="2951"/>
    <lineage>
        <taxon>Eukaryota</taxon>
        <taxon>Sar</taxon>
        <taxon>Alveolata</taxon>
        <taxon>Dinophyceae</taxon>
        <taxon>Suessiales</taxon>
        <taxon>Symbiodiniaceae</taxon>
        <taxon>Symbiodinium</taxon>
    </lineage>
</organism>